<evidence type="ECO:0000259" key="3">
    <source>
        <dbReference type="Pfam" id="PF17746"/>
    </source>
</evidence>
<gene>
    <name evidence="1" type="primary">sfsA</name>
    <name evidence="4" type="ORF">TM49_17670</name>
</gene>
<dbReference type="KEGG" id="mey:TM49_17670"/>
<dbReference type="PANTHER" id="PTHR30545:SF2">
    <property type="entry name" value="SUGAR FERMENTATION STIMULATION PROTEIN A"/>
    <property type="match status" value="1"/>
</dbReference>
<dbReference type="Gene3D" id="2.40.50.580">
    <property type="match status" value="1"/>
</dbReference>
<sequence length="235" mass="25739">MLFDPPLIPARLIKRYKRFLFDAVLEESGETITGSCPNTGSMLGLTDPGSRIFLSRNDDGKRKYPHRFELIEADGTTVGVNTGLPNRLAEEAIAAGLISDFADYPMLRREQKYGQKSRIDLLLSANDRSDLYVEVKNVHFIRTPGVAEFPDTATARGVRHLGELSAMVAAGHRAAMVYLIQRGDCESFKIASDLDPVYAAVFNSAMAAGVEAYAIKCTVTRDSIAPHAKVAIDNM</sequence>
<dbReference type="EMBL" id="CP010803">
    <property type="protein sequence ID" value="AJY47084.1"/>
    <property type="molecule type" value="Genomic_DNA"/>
</dbReference>
<dbReference type="Pfam" id="PF03749">
    <property type="entry name" value="SfsA"/>
    <property type="match status" value="1"/>
</dbReference>
<evidence type="ECO:0000313" key="4">
    <source>
        <dbReference type="EMBL" id="AJY47084.1"/>
    </source>
</evidence>
<feature type="domain" description="Sugar fermentation stimulation protein C-terminal" evidence="2">
    <location>
        <begin position="84"/>
        <end position="222"/>
    </location>
</feature>
<dbReference type="GO" id="GO:0003677">
    <property type="term" value="F:DNA binding"/>
    <property type="evidence" value="ECO:0007669"/>
    <property type="project" value="InterPro"/>
</dbReference>
<dbReference type="InterPro" id="IPR040452">
    <property type="entry name" value="SfsA_C"/>
</dbReference>
<dbReference type="Gene3D" id="3.40.1350.60">
    <property type="match status" value="1"/>
</dbReference>
<accession>A0A0D5LSA5</accession>
<comment type="similarity">
    <text evidence="1">Belongs to the SfsA family.</text>
</comment>
<dbReference type="CDD" id="cd22359">
    <property type="entry name" value="SfsA-like_bacterial"/>
    <property type="match status" value="1"/>
</dbReference>
<dbReference type="AlphaFoldDB" id="A0A0D5LSA5"/>
<dbReference type="InterPro" id="IPR041465">
    <property type="entry name" value="SfsA_N"/>
</dbReference>
<organism evidence="4 5">
    <name type="scientific">Martelella endophytica</name>
    <dbReference type="NCBI Taxonomy" id="1486262"/>
    <lineage>
        <taxon>Bacteria</taxon>
        <taxon>Pseudomonadati</taxon>
        <taxon>Pseudomonadota</taxon>
        <taxon>Alphaproteobacteria</taxon>
        <taxon>Hyphomicrobiales</taxon>
        <taxon>Aurantimonadaceae</taxon>
        <taxon>Martelella</taxon>
    </lineage>
</organism>
<dbReference type="OrthoDB" id="9802365at2"/>
<evidence type="ECO:0000313" key="5">
    <source>
        <dbReference type="Proteomes" id="UP000032611"/>
    </source>
</evidence>
<feature type="domain" description="SfsA N-terminal OB" evidence="3">
    <location>
        <begin position="13"/>
        <end position="80"/>
    </location>
</feature>
<dbReference type="HAMAP" id="MF_00095">
    <property type="entry name" value="SfsA"/>
    <property type="match status" value="1"/>
</dbReference>
<dbReference type="HOGENOM" id="CLU_052299_2_0_5"/>
<dbReference type="Proteomes" id="UP000032611">
    <property type="component" value="Chromosome"/>
</dbReference>
<keyword evidence="5" id="KW-1185">Reference proteome</keyword>
<proteinExistence type="inferred from homology"/>
<protein>
    <recommendedName>
        <fullName evidence="1">Sugar fermentation stimulation protein homolog</fullName>
    </recommendedName>
</protein>
<dbReference type="Pfam" id="PF17746">
    <property type="entry name" value="SfsA_N"/>
    <property type="match status" value="1"/>
</dbReference>
<dbReference type="STRING" id="1486262.TM49_17670"/>
<dbReference type="NCBIfam" id="TIGR00230">
    <property type="entry name" value="sfsA"/>
    <property type="match status" value="1"/>
</dbReference>
<name>A0A0D5LSA5_MAREN</name>
<dbReference type="RefSeq" id="WP_045683186.1">
    <property type="nucleotide sequence ID" value="NZ_CP010803.1"/>
</dbReference>
<reference evidence="4 5" key="1">
    <citation type="journal article" date="2015" name="Genome Announc.">
        <title>Complete genome sequence of Martelella endophytica YC6887, which has antifungal activity associated with a halophyte.</title>
        <authorList>
            <person name="Khan A."/>
            <person name="Khan H."/>
            <person name="Chung E.J."/>
            <person name="Hossain M.T."/>
            <person name="Chung Y.R."/>
        </authorList>
    </citation>
    <scope>NUCLEOTIDE SEQUENCE [LARGE SCALE GENOMIC DNA]</scope>
    <source>
        <strain evidence="4">YC6887</strain>
    </source>
</reference>
<dbReference type="PANTHER" id="PTHR30545">
    <property type="entry name" value="SUGAR FERMENTATION STIMULATION PROTEIN A"/>
    <property type="match status" value="1"/>
</dbReference>
<evidence type="ECO:0000259" key="2">
    <source>
        <dbReference type="Pfam" id="PF03749"/>
    </source>
</evidence>
<evidence type="ECO:0000256" key="1">
    <source>
        <dbReference type="HAMAP-Rule" id="MF_00095"/>
    </source>
</evidence>
<dbReference type="InterPro" id="IPR005224">
    <property type="entry name" value="SfsA"/>
</dbReference>
<dbReference type="PATRIC" id="fig|1486262.3.peg.3655"/>